<keyword evidence="1" id="KW-1133">Transmembrane helix</keyword>
<dbReference type="RefSeq" id="WP_058544760.1">
    <property type="nucleotide sequence ID" value="NZ_JABFMS010000004.1"/>
</dbReference>
<feature type="transmembrane region" description="Helical" evidence="1">
    <location>
        <begin position="61"/>
        <end position="80"/>
    </location>
</feature>
<dbReference type="AlphaFoldDB" id="A0AAJ3FT16"/>
<gene>
    <name evidence="2" type="ORF">HNO85_03885</name>
</gene>
<protein>
    <submittedName>
        <fullName evidence="2">Uncharacterized protein</fullName>
    </submittedName>
</protein>
<sequence length="188" mass="21784">MKILKRKWSQISRIHNTDAVKSLYMWLFIVPILVKALSEVPSDVNFLVAGQIIPIKMELPFSFFCFYLSAFFFVLSNLLFQTKCPQLIKDHSSWRSFAEHGKGKEHLSDYVDGLDVSEELKEAGWDAEFTNKPGGRLQDQFWKFHNLGEWQAPKSRAMAIGFTYLAFIFMAWVIIQNLLTVAKYALLH</sequence>
<reference evidence="2 3" key="1">
    <citation type="journal article" date="2020" name="Front. Plant Sci.">
        <title>Isolation of Rhizosphere Bacteria That Improve Quality and Water Stress Tolerance in Greenhouse Ornamentals.</title>
        <authorList>
            <person name="Nordstedt N.P."/>
            <person name="Jones M.L."/>
        </authorList>
    </citation>
    <scope>NUCLEOTIDE SEQUENCE [LARGE SCALE GENOMIC DNA]</scope>
    <source>
        <strain evidence="2 3">C2F7</strain>
    </source>
</reference>
<feature type="transmembrane region" description="Helical" evidence="1">
    <location>
        <begin position="157"/>
        <end position="179"/>
    </location>
</feature>
<comment type="caution">
    <text evidence="2">The sequence shown here is derived from an EMBL/GenBank/DDBJ whole genome shotgun (WGS) entry which is preliminary data.</text>
</comment>
<keyword evidence="1" id="KW-0472">Membrane</keyword>
<evidence type="ECO:0000313" key="2">
    <source>
        <dbReference type="EMBL" id="NUT80079.1"/>
    </source>
</evidence>
<feature type="transmembrane region" description="Helical" evidence="1">
    <location>
        <begin position="21"/>
        <end position="38"/>
    </location>
</feature>
<evidence type="ECO:0000313" key="3">
    <source>
        <dbReference type="Proteomes" id="UP000562723"/>
    </source>
</evidence>
<keyword evidence="1" id="KW-0812">Transmembrane</keyword>
<organism evidence="2 3">
    <name type="scientific">Pseudomonas brassicacearum</name>
    <dbReference type="NCBI Taxonomy" id="930166"/>
    <lineage>
        <taxon>Bacteria</taxon>
        <taxon>Pseudomonadati</taxon>
        <taxon>Pseudomonadota</taxon>
        <taxon>Gammaproteobacteria</taxon>
        <taxon>Pseudomonadales</taxon>
        <taxon>Pseudomonadaceae</taxon>
        <taxon>Pseudomonas</taxon>
    </lineage>
</organism>
<accession>A0AAJ3FT16</accession>
<dbReference type="EMBL" id="JABFMS010000004">
    <property type="protein sequence ID" value="NUT80079.1"/>
    <property type="molecule type" value="Genomic_DNA"/>
</dbReference>
<name>A0AAJ3FT16_9PSED</name>
<evidence type="ECO:0000256" key="1">
    <source>
        <dbReference type="SAM" id="Phobius"/>
    </source>
</evidence>
<dbReference type="Proteomes" id="UP000562723">
    <property type="component" value="Unassembled WGS sequence"/>
</dbReference>
<proteinExistence type="predicted"/>